<keyword evidence="2" id="KW-0732">Signal</keyword>
<reference evidence="3 4" key="1">
    <citation type="submission" date="2018-12" db="EMBL/GenBank/DDBJ databases">
        <title>Pseudomonas aeruginosa Diversity Panel.</title>
        <authorList>
            <person name="Snesrud E."/>
            <person name="Mcgann P."/>
        </authorList>
    </citation>
    <scope>NUCLEOTIDE SEQUENCE [LARGE SCALE GENOMIC DNA]</scope>
    <source>
        <strain evidence="3 4">MRSN6241</strain>
    </source>
</reference>
<evidence type="ECO:0008006" key="5">
    <source>
        <dbReference type="Google" id="ProtNLM"/>
    </source>
</evidence>
<dbReference type="PROSITE" id="PS51257">
    <property type="entry name" value="PROKAR_LIPOPROTEIN"/>
    <property type="match status" value="1"/>
</dbReference>
<accession>A0ABD7KAQ9</accession>
<evidence type="ECO:0000313" key="3">
    <source>
        <dbReference type="EMBL" id="RTS52437.1"/>
    </source>
</evidence>
<dbReference type="Proteomes" id="UP000276985">
    <property type="component" value="Unassembled WGS sequence"/>
</dbReference>
<evidence type="ECO:0000256" key="1">
    <source>
        <dbReference type="SAM" id="MobiDB-lite"/>
    </source>
</evidence>
<evidence type="ECO:0000313" key="4">
    <source>
        <dbReference type="Proteomes" id="UP000276985"/>
    </source>
</evidence>
<feature type="chain" id="PRO_5044833433" description="Secreted protein" evidence="2">
    <location>
        <begin position="26"/>
        <end position="162"/>
    </location>
</feature>
<name>A0ABD7KAQ9_PSEAI</name>
<comment type="caution">
    <text evidence="3">The sequence shown here is derived from an EMBL/GenBank/DDBJ whole genome shotgun (WGS) entry which is preliminary data.</text>
</comment>
<gene>
    <name evidence="3" type="ORF">DY940_01080</name>
</gene>
<sequence>MKYPFSVLFLSLSLLPGSTPPAWIAACRFGSGSHLPASLGCPTERGSCTVGQRQWLQRRNGFYGVHECLERIDDFSRPRHRPLAVAAMGELQRAIGKAAQENPEFPPGKSPCAFSTALPAAELVNRDEHGGGPSAPGYDRPASRCPVTPGTREASQREGFGP</sequence>
<organism evidence="3 4">
    <name type="scientific">Pseudomonas aeruginosa</name>
    <dbReference type="NCBI Taxonomy" id="287"/>
    <lineage>
        <taxon>Bacteria</taxon>
        <taxon>Pseudomonadati</taxon>
        <taxon>Pseudomonadota</taxon>
        <taxon>Gammaproteobacteria</taxon>
        <taxon>Pseudomonadales</taxon>
        <taxon>Pseudomonadaceae</taxon>
        <taxon>Pseudomonas</taxon>
    </lineage>
</organism>
<dbReference type="EMBL" id="RXTL01000003">
    <property type="protein sequence ID" value="RTS52437.1"/>
    <property type="molecule type" value="Genomic_DNA"/>
</dbReference>
<feature type="region of interest" description="Disordered" evidence="1">
    <location>
        <begin position="100"/>
        <end position="162"/>
    </location>
</feature>
<feature type="signal peptide" evidence="2">
    <location>
        <begin position="1"/>
        <end position="25"/>
    </location>
</feature>
<evidence type="ECO:0000256" key="2">
    <source>
        <dbReference type="SAM" id="SignalP"/>
    </source>
</evidence>
<dbReference type="AlphaFoldDB" id="A0ABD7KAQ9"/>
<dbReference type="RefSeq" id="WP_126593853.1">
    <property type="nucleotide sequence ID" value="NZ_LFXS01000053.1"/>
</dbReference>
<proteinExistence type="predicted"/>
<protein>
    <recommendedName>
        <fullName evidence="5">Secreted protein</fullName>
    </recommendedName>
</protein>